<evidence type="ECO:0000259" key="2">
    <source>
        <dbReference type="PROSITE" id="PS50157"/>
    </source>
</evidence>
<organism evidence="3 4">
    <name type="scientific">Passalora fulva</name>
    <name type="common">Tomato leaf mold</name>
    <name type="synonym">Cladosporium fulvum</name>
    <dbReference type="NCBI Taxonomy" id="5499"/>
    <lineage>
        <taxon>Eukaryota</taxon>
        <taxon>Fungi</taxon>
        <taxon>Dikarya</taxon>
        <taxon>Ascomycota</taxon>
        <taxon>Pezizomycotina</taxon>
        <taxon>Dothideomycetes</taxon>
        <taxon>Dothideomycetidae</taxon>
        <taxon>Mycosphaerellales</taxon>
        <taxon>Mycosphaerellaceae</taxon>
        <taxon>Fulvia</taxon>
    </lineage>
</organism>
<feature type="domain" description="C2H2-type" evidence="2">
    <location>
        <begin position="136"/>
        <end position="160"/>
    </location>
</feature>
<keyword evidence="1" id="KW-0863">Zinc-finger</keyword>
<dbReference type="Proteomes" id="UP000756132">
    <property type="component" value="Chromosome 1"/>
</dbReference>
<sequence length="433" mass="48968">MARLNAFPAMHVQNHALREVPSSLKEELAKLASQHMPSGVLLHWYQLVKGQGNPPHWLRNQVDSREHDGSAIETTKPAHVTKSLGPHIPMGIDEEMRAGAAQTEPLYPCPWCTIVLKLPKDFIRHVKQKCSATEVFHCPDCAKTFTRKQRFAKHHNNVHSLRCCTGPCKHIKRATVTLPQERTLGCGFCKQLFHSDLHGYVRHPIWHYREGLTLDCWQSGPFVPVHSENMGPPQIKLDAENDLQPSSDFTALRSGFGLTCNFDWFESDLAASRSPTIYDNDYPRMAPAEENADKPYWQLDVALPSLAPGQQRSETGQSSSTTPTTAFFHGMGHHINEHSNIATRNTYMLSTQPSSSWPRKHPFDDEACAELIAECEHSNIFDRDEYVLPCLDAIMSLPESKDHRRTLSKRILDALQSLPVLGSEQITTERRYL</sequence>
<dbReference type="GeneID" id="71980891"/>
<keyword evidence="1" id="KW-0479">Metal-binding</keyword>
<dbReference type="PROSITE" id="PS00028">
    <property type="entry name" value="ZINC_FINGER_C2H2_1"/>
    <property type="match status" value="1"/>
</dbReference>
<dbReference type="KEGG" id="ffu:CLAFUR5_01013"/>
<dbReference type="SMART" id="SM00355">
    <property type="entry name" value="ZnF_C2H2"/>
    <property type="match status" value="2"/>
</dbReference>
<evidence type="ECO:0000313" key="4">
    <source>
        <dbReference type="Proteomes" id="UP000756132"/>
    </source>
</evidence>
<dbReference type="OrthoDB" id="654211at2759"/>
<dbReference type="AlphaFoldDB" id="A0A9Q8P4A8"/>
<gene>
    <name evidence="3" type="ORF">CLAFUR5_01013</name>
</gene>
<keyword evidence="4" id="KW-1185">Reference proteome</keyword>
<accession>A0A9Q8P4A8</accession>
<dbReference type="InterPro" id="IPR013087">
    <property type="entry name" value="Znf_C2H2_type"/>
</dbReference>
<dbReference type="GO" id="GO:0008270">
    <property type="term" value="F:zinc ion binding"/>
    <property type="evidence" value="ECO:0007669"/>
    <property type="project" value="UniProtKB-KW"/>
</dbReference>
<reference evidence="3" key="2">
    <citation type="journal article" date="2022" name="Microb. Genom.">
        <title>A chromosome-scale genome assembly of the tomato pathogen Cladosporium fulvum reveals a compartmentalized genome architecture and the presence of a dispensable chromosome.</title>
        <authorList>
            <person name="Zaccaron A.Z."/>
            <person name="Chen L.H."/>
            <person name="Samaras A."/>
            <person name="Stergiopoulos I."/>
        </authorList>
    </citation>
    <scope>NUCLEOTIDE SEQUENCE</scope>
    <source>
        <strain evidence="3">Race5_Kim</strain>
    </source>
</reference>
<dbReference type="EMBL" id="CP090163">
    <property type="protein sequence ID" value="UJO12659.1"/>
    <property type="molecule type" value="Genomic_DNA"/>
</dbReference>
<dbReference type="PROSITE" id="PS50157">
    <property type="entry name" value="ZINC_FINGER_C2H2_2"/>
    <property type="match status" value="1"/>
</dbReference>
<proteinExistence type="predicted"/>
<evidence type="ECO:0000256" key="1">
    <source>
        <dbReference type="PROSITE-ProRule" id="PRU00042"/>
    </source>
</evidence>
<evidence type="ECO:0000313" key="3">
    <source>
        <dbReference type="EMBL" id="UJO12659.1"/>
    </source>
</evidence>
<name>A0A9Q8P4A8_PASFU</name>
<dbReference type="RefSeq" id="XP_047757025.1">
    <property type="nucleotide sequence ID" value="XM_047900161.1"/>
</dbReference>
<keyword evidence="1" id="KW-0862">Zinc</keyword>
<dbReference type="Gene3D" id="3.30.160.60">
    <property type="entry name" value="Classic Zinc Finger"/>
    <property type="match status" value="1"/>
</dbReference>
<reference evidence="3" key="1">
    <citation type="submission" date="2021-12" db="EMBL/GenBank/DDBJ databases">
        <authorList>
            <person name="Zaccaron A."/>
            <person name="Stergiopoulos I."/>
        </authorList>
    </citation>
    <scope>NUCLEOTIDE SEQUENCE</scope>
    <source>
        <strain evidence="3">Race5_Kim</strain>
    </source>
</reference>
<protein>
    <recommendedName>
        <fullName evidence="2">C2H2-type domain-containing protein</fullName>
    </recommendedName>
</protein>